<protein>
    <recommendedName>
        <fullName evidence="11">Kinesin-like protein</fullName>
    </recommendedName>
</protein>
<organism evidence="15 16">
    <name type="scientific">Ladona fulva</name>
    <name type="common">Scarce chaser dragonfly</name>
    <name type="synonym">Libellula fulva</name>
    <dbReference type="NCBI Taxonomy" id="123851"/>
    <lineage>
        <taxon>Eukaryota</taxon>
        <taxon>Metazoa</taxon>
        <taxon>Ecdysozoa</taxon>
        <taxon>Arthropoda</taxon>
        <taxon>Hexapoda</taxon>
        <taxon>Insecta</taxon>
        <taxon>Pterygota</taxon>
        <taxon>Palaeoptera</taxon>
        <taxon>Odonata</taxon>
        <taxon>Epiprocta</taxon>
        <taxon>Anisoptera</taxon>
        <taxon>Libelluloidea</taxon>
        <taxon>Libellulidae</taxon>
        <taxon>Ladona</taxon>
    </lineage>
</organism>
<evidence type="ECO:0000256" key="3">
    <source>
        <dbReference type="ARBA" id="ARBA00022701"/>
    </source>
</evidence>
<accession>A0A8K0NW09</accession>
<dbReference type="Proteomes" id="UP000792457">
    <property type="component" value="Unassembled WGS sequence"/>
</dbReference>
<dbReference type="GO" id="GO:0003777">
    <property type="term" value="F:microtubule motor activity"/>
    <property type="evidence" value="ECO:0007669"/>
    <property type="project" value="InterPro"/>
</dbReference>
<sequence>MNSKSLFDISTMNRPRKQVSAQPQGSKDVDNVTITVVVRCRPMSEDEIREGQTSVVETYPKRGVVCIENPRTEGGKMQFTFDAVYDENAKQEAIYDETCRPVTDSVLCGFNGTIFAYGQTGTGKTYTMEGTRKNYEKRGIIPNTFEHLYNQIARSSNQQYLVSASYIEIYQENIRDLLSSEMKKLTIRETPNGVRVQGMSSFVCKSVAEIDKIYKSGKRNRTTSSTRMNEHSSRSHAIFMITVECSDSCDRIKVGRLNLVDLAGSERQCKAGTSGDRLKEAAKINLSLSALGNVISALSTGKSQHVPYRDSKLTRLLQDSLGGNSITVMVANIGPGSMNHEETLTTLRYANRAKNIKNVPQINEDPKDAMLREFQEEICRLRSLLLQRQEEVARRQLSANSTQPSTSSTNKKKRKSKQNTEKIEAETMENNESSSDNVNEFLISELEFLDKERKKVANDSQLISAEKERLLSELEEKSEQLKQERALRESLLTRINSLESQLLRGGKNIIDHTNEQERALLQQRQEIAEQKRREVEMLQKLEEKEESTLDLKETFSSLQQENESKTKKLRKMFAKLESIQQEIRDVYDEANEDRREMESNQKNMLKELKLLYVIIDNFIPVEEKSKLLARIRYNNEDDSWFILPLDKMPVNIPRLKSTPNDRRPTCDHTRTAALATDNPRYKGENVLFLELEMPLRTTQDYEINDNNQAVRAVLQEALEHEVAVLEINCNASHLTKRRARGYQRSRARSTPPSSRPHSSAGPSNPPPVYPVARGLVPK</sequence>
<comment type="function">
    <text evidence="9">Plus-end directed microtubule motor that may be used for anterograde axonal transport and could conceivably move cargos in fly neurons different than those moved by kinesin heavy chain or other plus-end directed motors.</text>
</comment>
<evidence type="ECO:0000256" key="10">
    <source>
        <dbReference type="PROSITE-ProRule" id="PRU00283"/>
    </source>
</evidence>
<dbReference type="PROSITE" id="PS50067">
    <property type="entry name" value="KINESIN_MOTOR_2"/>
    <property type="match status" value="1"/>
</dbReference>
<keyword evidence="7 10" id="KW-0505">Motor protein</keyword>
<evidence type="ECO:0000313" key="16">
    <source>
        <dbReference type="Proteomes" id="UP000792457"/>
    </source>
</evidence>
<keyword evidence="3 11" id="KW-0493">Microtubule</keyword>
<comment type="caution">
    <text evidence="15">The sequence shown here is derived from an EMBL/GenBank/DDBJ whole genome shotgun (WGS) entry which is preliminary data.</text>
</comment>
<evidence type="ECO:0000256" key="6">
    <source>
        <dbReference type="ARBA" id="ARBA00023054"/>
    </source>
</evidence>
<dbReference type="GO" id="GO:0007018">
    <property type="term" value="P:microtubule-based movement"/>
    <property type="evidence" value="ECO:0007669"/>
    <property type="project" value="InterPro"/>
</dbReference>
<dbReference type="EMBL" id="KZ308175">
    <property type="protein sequence ID" value="KAG8223833.1"/>
    <property type="molecule type" value="Genomic_DNA"/>
</dbReference>
<dbReference type="InterPro" id="IPR019821">
    <property type="entry name" value="Kinesin_motor_CS"/>
</dbReference>
<feature type="region of interest" description="Disordered" evidence="13">
    <location>
        <begin position="736"/>
        <end position="778"/>
    </location>
</feature>
<comment type="similarity">
    <text evidence="10 11">Belongs to the TRAFAC class myosin-kinesin ATPase superfamily. Kinesin family.</text>
</comment>
<evidence type="ECO:0000256" key="13">
    <source>
        <dbReference type="SAM" id="MobiDB-lite"/>
    </source>
</evidence>
<evidence type="ECO:0000256" key="4">
    <source>
        <dbReference type="ARBA" id="ARBA00022741"/>
    </source>
</evidence>
<dbReference type="InterPro" id="IPR001752">
    <property type="entry name" value="Kinesin_motor_dom"/>
</dbReference>
<dbReference type="PROSITE" id="PS00411">
    <property type="entry name" value="KINESIN_MOTOR_1"/>
    <property type="match status" value="1"/>
</dbReference>
<keyword evidence="4 10" id="KW-0547">Nucleotide-binding</keyword>
<keyword evidence="16" id="KW-1185">Reference proteome</keyword>
<dbReference type="PRINTS" id="PR00380">
    <property type="entry name" value="KINESINHEAVY"/>
</dbReference>
<keyword evidence="5 10" id="KW-0067">ATP-binding</keyword>
<comment type="subcellular location">
    <subcellularLocation>
        <location evidence="1">Cytoplasm</location>
        <location evidence="1">Cytoskeleton</location>
    </subcellularLocation>
</comment>
<dbReference type="SUPFAM" id="SSF52540">
    <property type="entry name" value="P-loop containing nucleoside triphosphate hydrolases"/>
    <property type="match status" value="1"/>
</dbReference>
<reference evidence="15" key="2">
    <citation type="submission" date="2017-10" db="EMBL/GenBank/DDBJ databases">
        <title>Ladona fulva Genome sequencing and assembly.</title>
        <authorList>
            <person name="Murali S."/>
            <person name="Richards S."/>
            <person name="Bandaranaike D."/>
            <person name="Bellair M."/>
            <person name="Blankenburg K."/>
            <person name="Chao H."/>
            <person name="Dinh H."/>
            <person name="Doddapaneni H."/>
            <person name="Dugan-Rocha S."/>
            <person name="Elkadiri S."/>
            <person name="Gnanaolivu R."/>
            <person name="Hernandez B."/>
            <person name="Skinner E."/>
            <person name="Javaid M."/>
            <person name="Lee S."/>
            <person name="Li M."/>
            <person name="Ming W."/>
            <person name="Munidasa M."/>
            <person name="Muniz J."/>
            <person name="Nguyen L."/>
            <person name="Hughes D."/>
            <person name="Osuji N."/>
            <person name="Pu L.-L."/>
            <person name="Puazo M."/>
            <person name="Qu C."/>
            <person name="Quiroz J."/>
            <person name="Raj R."/>
            <person name="Weissenberger G."/>
            <person name="Xin Y."/>
            <person name="Zou X."/>
            <person name="Han Y."/>
            <person name="Worley K."/>
            <person name="Muzny D."/>
            <person name="Gibbs R."/>
        </authorList>
    </citation>
    <scope>NUCLEOTIDE SEQUENCE</scope>
    <source>
        <strain evidence="15">Sampled in the wild</strain>
    </source>
</reference>
<evidence type="ECO:0000259" key="14">
    <source>
        <dbReference type="PROSITE" id="PS50067"/>
    </source>
</evidence>
<feature type="region of interest" description="Disordered" evidence="13">
    <location>
        <begin position="1"/>
        <end position="26"/>
    </location>
</feature>
<dbReference type="Pfam" id="PF00225">
    <property type="entry name" value="Kinesin"/>
    <property type="match status" value="1"/>
</dbReference>
<dbReference type="InterPro" id="IPR027417">
    <property type="entry name" value="P-loop_NTPase"/>
</dbReference>
<evidence type="ECO:0000256" key="1">
    <source>
        <dbReference type="ARBA" id="ARBA00004245"/>
    </source>
</evidence>
<feature type="coiled-coil region" evidence="12">
    <location>
        <begin position="439"/>
        <end position="607"/>
    </location>
</feature>
<dbReference type="SMART" id="SM00129">
    <property type="entry name" value="KISc"/>
    <property type="match status" value="1"/>
</dbReference>
<proteinExistence type="inferred from homology"/>
<feature type="binding site" evidence="10">
    <location>
        <begin position="118"/>
        <end position="125"/>
    </location>
    <ligand>
        <name>ATP</name>
        <dbReference type="ChEBI" id="CHEBI:30616"/>
    </ligand>
</feature>
<keyword evidence="8" id="KW-0206">Cytoskeleton</keyword>
<evidence type="ECO:0000256" key="9">
    <source>
        <dbReference type="ARBA" id="ARBA00060187"/>
    </source>
</evidence>
<evidence type="ECO:0000256" key="12">
    <source>
        <dbReference type="SAM" id="Coils"/>
    </source>
</evidence>
<dbReference type="Gene3D" id="3.40.850.10">
    <property type="entry name" value="Kinesin motor domain"/>
    <property type="match status" value="1"/>
</dbReference>
<feature type="domain" description="Kinesin motor" evidence="14">
    <location>
        <begin position="33"/>
        <end position="356"/>
    </location>
</feature>
<dbReference type="InterPro" id="IPR036961">
    <property type="entry name" value="Kinesin_motor_dom_sf"/>
</dbReference>
<keyword evidence="6 12" id="KW-0175">Coiled coil</keyword>
<keyword evidence="2" id="KW-0963">Cytoplasm</keyword>
<evidence type="ECO:0000313" key="15">
    <source>
        <dbReference type="EMBL" id="KAG8223833.1"/>
    </source>
</evidence>
<evidence type="ECO:0000256" key="7">
    <source>
        <dbReference type="ARBA" id="ARBA00023175"/>
    </source>
</evidence>
<evidence type="ECO:0000256" key="5">
    <source>
        <dbReference type="ARBA" id="ARBA00022840"/>
    </source>
</evidence>
<reference evidence="15" key="1">
    <citation type="submission" date="2013-04" db="EMBL/GenBank/DDBJ databases">
        <authorList>
            <person name="Qu J."/>
            <person name="Murali S.C."/>
            <person name="Bandaranaike D."/>
            <person name="Bellair M."/>
            <person name="Blankenburg K."/>
            <person name="Chao H."/>
            <person name="Dinh H."/>
            <person name="Doddapaneni H."/>
            <person name="Downs B."/>
            <person name="Dugan-Rocha S."/>
            <person name="Elkadiri S."/>
            <person name="Gnanaolivu R.D."/>
            <person name="Hernandez B."/>
            <person name="Javaid M."/>
            <person name="Jayaseelan J.C."/>
            <person name="Lee S."/>
            <person name="Li M."/>
            <person name="Ming W."/>
            <person name="Munidasa M."/>
            <person name="Muniz J."/>
            <person name="Nguyen L."/>
            <person name="Ongeri F."/>
            <person name="Osuji N."/>
            <person name="Pu L.-L."/>
            <person name="Puazo M."/>
            <person name="Qu C."/>
            <person name="Quiroz J."/>
            <person name="Raj R."/>
            <person name="Weissenberger G."/>
            <person name="Xin Y."/>
            <person name="Zou X."/>
            <person name="Han Y."/>
            <person name="Richards S."/>
            <person name="Worley K."/>
            <person name="Muzny D."/>
            <person name="Gibbs R."/>
        </authorList>
    </citation>
    <scope>NUCLEOTIDE SEQUENCE</scope>
    <source>
        <strain evidence="15">Sampled in the wild</strain>
    </source>
</reference>
<dbReference type="PANTHER" id="PTHR47969">
    <property type="entry name" value="CHROMOSOME-ASSOCIATED KINESIN KIF4A-RELATED"/>
    <property type="match status" value="1"/>
</dbReference>
<feature type="region of interest" description="Disordered" evidence="13">
    <location>
        <begin position="394"/>
        <end position="436"/>
    </location>
</feature>
<name>A0A8K0NW09_LADFU</name>
<dbReference type="AlphaFoldDB" id="A0A8K0NW09"/>
<dbReference type="GO" id="GO:0008017">
    <property type="term" value="F:microtubule binding"/>
    <property type="evidence" value="ECO:0007669"/>
    <property type="project" value="InterPro"/>
</dbReference>
<feature type="compositionally biased region" description="Polar residues" evidence="13">
    <location>
        <begin position="1"/>
        <end position="25"/>
    </location>
</feature>
<dbReference type="FunFam" id="3.40.850.10:FF:000029">
    <property type="entry name" value="Kinesin-like protein KIF17"/>
    <property type="match status" value="1"/>
</dbReference>
<dbReference type="OrthoDB" id="3176171at2759"/>
<evidence type="ECO:0000256" key="2">
    <source>
        <dbReference type="ARBA" id="ARBA00022490"/>
    </source>
</evidence>
<feature type="compositionally biased region" description="Low complexity" evidence="13">
    <location>
        <begin position="748"/>
        <end position="759"/>
    </location>
</feature>
<dbReference type="InterPro" id="IPR027640">
    <property type="entry name" value="Kinesin-like_fam"/>
</dbReference>
<evidence type="ECO:0000256" key="8">
    <source>
        <dbReference type="ARBA" id="ARBA00023212"/>
    </source>
</evidence>
<dbReference type="GO" id="GO:0005874">
    <property type="term" value="C:microtubule"/>
    <property type="evidence" value="ECO:0007669"/>
    <property type="project" value="UniProtKB-KW"/>
</dbReference>
<dbReference type="GO" id="GO:0005524">
    <property type="term" value="F:ATP binding"/>
    <property type="evidence" value="ECO:0007669"/>
    <property type="project" value="UniProtKB-UniRule"/>
</dbReference>
<evidence type="ECO:0000256" key="11">
    <source>
        <dbReference type="RuleBase" id="RU000394"/>
    </source>
</evidence>
<gene>
    <name evidence="15" type="ORF">J437_LFUL003722</name>
</gene>
<feature type="compositionally biased region" description="Basic residues" evidence="13">
    <location>
        <begin position="736"/>
        <end position="747"/>
    </location>
</feature>
<dbReference type="PANTHER" id="PTHR47969:SF21">
    <property type="entry name" value="KINESIN-LIKE PROTEIN"/>
    <property type="match status" value="1"/>
</dbReference>